<comment type="caution">
    <text evidence="1">The sequence shown here is derived from an EMBL/GenBank/DDBJ whole genome shotgun (WGS) entry which is preliminary data.</text>
</comment>
<dbReference type="AlphaFoldDB" id="D1PH86"/>
<evidence type="ECO:0000313" key="2">
    <source>
        <dbReference type="Proteomes" id="UP000004477"/>
    </source>
</evidence>
<proteinExistence type="predicted"/>
<dbReference type="HOGENOM" id="CLU_3064730_0_0_10"/>
<name>D1PH86_9BACT</name>
<protein>
    <submittedName>
        <fullName evidence="1">Uncharacterized protein</fullName>
    </submittedName>
</protein>
<dbReference type="Proteomes" id="UP000004477">
    <property type="component" value="Unassembled WGS sequence"/>
</dbReference>
<evidence type="ECO:0000313" key="1">
    <source>
        <dbReference type="EMBL" id="EFB33935.1"/>
    </source>
</evidence>
<accession>D1PH86</accession>
<keyword evidence="2" id="KW-1185">Reference proteome</keyword>
<dbReference type="EMBL" id="ACBX02000050">
    <property type="protein sequence ID" value="EFB33935.1"/>
    <property type="molecule type" value="Genomic_DNA"/>
</dbReference>
<sequence>MFRSKQLHKIHIFKHSRNFSQSQQYNENQAAIRIIKHTKQNIMFTKIQRNKNV</sequence>
<organism evidence="1 2">
    <name type="scientific">Segatella copri DSM 18205</name>
    <dbReference type="NCBI Taxonomy" id="537011"/>
    <lineage>
        <taxon>Bacteria</taxon>
        <taxon>Pseudomonadati</taxon>
        <taxon>Bacteroidota</taxon>
        <taxon>Bacteroidia</taxon>
        <taxon>Bacteroidales</taxon>
        <taxon>Prevotellaceae</taxon>
        <taxon>Segatella</taxon>
    </lineage>
</organism>
<reference evidence="1" key="1">
    <citation type="submission" date="2009-11" db="EMBL/GenBank/DDBJ databases">
        <authorList>
            <person name="Weinstock G."/>
            <person name="Sodergren E."/>
            <person name="Clifton S."/>
            <person name="Fulton L."/>
            <person name="Fulton B."/>
            <person name="Courtney L."/>
            <person name="Fronick C."/>
            <person name="Harrison M."/>
            <person name="Strong C."/>
            <person name="Farmer C."/>
            <person name="Delahaunty K."/>
            <person name="Markovic C."/>
            <person name="Hall O."/>
            <person name="Minx P."/>
            <person name="Tomlinson C."/>
            <person name="Mitreva M."/>
            <person name="Nelson J."/>
            <person name="Hou S."/>
            <person name="Wollam A."/>
            <person name="Pepin K.H."/>
            <person name="Johnson M."/>
            <person name="Bhonagiri V."/>
            <person name="Nash W.E."/>
            <person name="Warren W."/>
            <person name="Chinwalla A."/>
            <person name="Mardis E.R."/>
            <person name="Wilson R.K."/>
        </authorList>
    </citation>
    <scope>NUCLEOTIDE SEQUENCE [LARGE SCALE GENOMIC DNA]</scope>
    <source>
        <strain evidence="1">DSM 18205</strain>
    </source>
</reference>
<dbReference type="PaxDb" id="537011-PREVCOP_06606"/>
<gene>
    <name evidence="1" type="ORF">PREVCOP_06606</name>
</gene>